<dbReference type="Gene3D" id="3.90.180.10">
    <property type="entry name" value="Medium-chain alcohol dehydrogenases, catalytic domain"/>
    <property type="match status" value="1"/>
</dbReference>
<dbReference type="InterPro" id="IPR011032">
    <property type="entry name" value="GroES-like_sf"/>
</dbReference>
<evidence type="ECO:0000256" key="2">
    <source>
        <dbReference type="ARBA" id="ARBA00023002"/>
    </source>
</evidence>
<keyword evidence="5" id="KW-1185">Reference proteome</keyword>
<dbReference type="SUPFAM" id="SSF50129">
    <property type="entry name" value="GroES-like"/>
    <property type="match status" value="1"/>
</dbReference>
<feature type="domain" description="Enoyl reductase (ER)" evidence="3">
    <location>
        <begin position="11"/>
        <end position="343"/>
    </location>
</feature>
<dbReference type="InterPro" id="IPR036291">
    <property type="entry name" value="NAD(P)-bd_dom_sf"/>
</dbReference>
<dbReference type="InterPro" id="IPR013149">
    <property type="entry name" value="ADH-like_C"/>
</dbReference>
<dbReference type="CDD" id="cd08249">
    <property type="entry name" value="enoyl_reductase_like"/>
    <property type="match status" value="1"/>
</dbReference>
<sequence>MPSNTAAYLLGPKLPLEVRPAPYHSPEDDEIVIKNGAIAINPADPIVQSTGAEMFQLKYPDVVGEDVAGEVCEIGSNVTRFKTGDRVFGMGLWMGKPGYKGAAFQAYTVLKETMAAPIPASMSYESAAVFPLGMCSSGGGLFGKEYLALDYPSLTPKPNGKTLLVYSGSSSLGSNAIQLAVAAGYEVITTASPKNFDLCKKLGASQVFDYNSSTIAEDLIAAFKGKVSAGAIAIGSMFAEGNGASAAEVCLRVAKESEGAKFVAMAMQFPEEKIPEGVIAKWIMEDVHSSGVGKMLFEFLPEALAQNKYKVAPEPLVVGKGLENLQAGIDAVMKGVSAKKIVVTM</sequence>
<dbReference type="Pfam" id="PF00107">
    <property type="entry name" value="ADH_zinc_N"/>
    <property type="match status" value="1"/>
</dbReference>
<evidence type="ECO:0000313" key="4">
    <source>
        <dbReference type="EMBL" id="MDI1488626.1"/>
    </source>
</evidence>
<dbReference type="PANTHER" id="PTHR45348:SF2">
    <property type="entry name" value="ZINC-TYPE ALCOHOL DEHYDROGENASE-LIKE PROTEIN C2E1P3.01"/>
    <property type="match status" value="1"/>
</dbReference>
<dbReference type="InterPro" id="IPR047122">
    <property type="entry name" value="Trans-enoyl_RdTase-like"/>
</dbReference>
<gene>
    <name evidence="4" type="ORF">OHK93_007901</name>
</gene>
<evidence type="ECO:0000259" key="3">
    <source>
        <dbReference type="SMART" id="SM00829"/>
    </source>
</evidence>
<evidence type="ECO:0000256" key="1">
    <source>
        <dbReference type="ARBA" id="ARBA00008072"/>
    </source>
</evidence>
<proteinExistence type="inferred from homology"/>
<accession>A0AA43TRE4</accession>
<protein>
    <recommendedName>
        <fullName evidence="3">Enoyl reductase (ER) domain-containing protein</fullName>
    </recommendedName>
</protein>
<dbReference type="InterPro" id="IPR013154">
    <property type="entry name" value="ADH-like_N"/>
</dbReference>
<dbReference type="Pfam" id="PF08240">
    <property type="entry name" value="ADH_N"/>
    <property type="match status" value="1"/>
</dbReference>
<dbReference type="Gene3D" id="3.40.50.720">
    <property type="entry name" value="NAD(P)-binding Rossmann-like Domain"/>
    <property type="match status" value="1"/>
</dbReference>
<dbReference type="GO" id="GO:0016651">
    <property type="term" value="F:oxidoreductase activity, acting on NAD(P)H"/>
    <property type="evidence" value="ECO:0007669"/>
    <property type="project" value="InterPro"/>
</dbReference>
<organism evidence="4 5">
    <name type="scientific">Ramalina farinacea</name>
    <dbReference type="NCBI Taxonomy" id="258253"/>
    <lineage>
        <taxon>Eukaryota</taxon>
        <taxon>Fungi</taxon>
        <taxon>Dikarya</taxon>
        <taxon>Ascomycota</taxon>
        <taxon>Pezizomycotina</taxon>
        <taxon>Lecanoromycetes</taxon>
        <taxon>OSLEUM clade</taxon>
        <taxon>Lecanoromycetidae</taxon>
        <taxon>Lecanorales</taxon>
        <taxon>Lecanorineae</taxon>
        <taxon>Ramalinaceae</taxon>
        <taxon>Ramalina</taxon>
    </lineage>
</organism>
<keyword evidence="2" id="KW-0560">Oxidoreductase</keyword>
<dbReference type="PANTHER" id="PTHR45348">
    <property type="entry name" value="HYPOTHETICAL OXIDOREDUCTASE (EUROFUNG)"/>
    <property type="match status" value="1"/>
</dbReference>
<dbReference type="AlphaFoldDB" id="A0AA43TRE4"/>
<comment type="caution">
    <text evidence="4">The sequence shown here is derived from an EMBL/GenBank/DDBJ whole genome shotgun (WGS) entry which is preliminary data.</text>
</comment>
<dbReference type="SMART" id="SM00829">
    <property type="entry name" value="PKS_ER"/>
    <property type="match status" value="1"/>
</dbReference>
<dbReference type="Proteomes" id="UP001161017">
    <property type="component" value="Unassembled WGS sequence"/>
</dbReference>
<comment type="similarity">
    <text evidence="1">Belongs to the zinc-containing alcohol dehydrogenase family.</text>
</comment>
<name>A0AA43TRE4_9LECA</name>
<dbReference type="EMBL" id="JAPUFD010000007">
    <property type="protein sequence ID" value="MDI1488626.1"/>
    <property type="molecule type" value="Genomic_DNA"/>
</dbReference>
<evidence type="ECO:0000313" key="5">
    <source>
        <dbReference type="Proteomes" id="UP001161017"/>
    </source>
</evidence>
<dbReference type="InterPro" id="IPR020843">
    <property type="entry name" value="ER"/>
</dbReference>
<dbReference type="SUPFAM" id="SSF51735">
    <property type="entry name" value="NAD(P)-binding Rossmann-fold domains"/>
    <property type="match status" value="1"/>
</dbReference>
<reference evidence="4" key="1">
    <citation type="journal article" date="2023" name="Genome Biol. Evol.">
        <title>First Whole Genome Sequence and Flow Cytometry Genome Size Data for the Lichen-Forming Fungus Ramalina farinacea (Ascomycota).</title>
        <authorList>
            <person name="Llewellyn T."/>
            <person name="Mian S."/>
            <person name="Hill R."/>
            <person name="Leitch I.J."/>
            <person name="Gaya E."/>
        </authorList>
    </citation>
    <scope>NUCLEOTIDE SEQUENCE</scope>
    <source>
        <strain evidence="4">LIQ254RAFAR</strain>
    </source>
</reference>